<dbReference type="AlphaFoldDB" id="A0A1L8RKJ1"/>
<protein>
    <submittedName>
        <fullName evidence="1">Uncharacterized protein</fullName>
    </submittedName>
</protein>
<accession>A0A1L8RKJ1</accession>
<dbReference type="STRING" id="214095.RU97_GL000500"/>
<name>A0A1L8RKJ1_9ENTE</name>
<dbReference type="RefSeq" id="WP_067392557.1">
    <property type="nucleotide sequence ID" value="NZ_JXKH01000001.1"/>
</dbReference>
<reference evidence="1 2" key="1">
    <citation type="submission" date="2014-12" db="EMBL/GenBank/DDBJ databases">
        <title>Draft genome sequences of 29 type strains of Enterococci.</title>
        <authorList>
            <person name="Zhong Z."/>
            <person name="Sun Z."/>
            <person name="Liu W."/>
            <person name="Zhang W."/>
            <person name="Zhang H."/>
        </authorList>
    </citation>
    <scope>NUCLEOTIDE SEQUENCE [LARGE SCALE GENOMIC DNA]</scope>
    <source>
        <strain evidence="1 2">DSM 17029</strain>
    </source>
</reference>
<proteinExistence type="predicted"/>
<evidence type="ECO:0000313" key="1">
    <source>
        <dbReference type="EMBL" id="OJG20267.1"/>
    </source>
</evidence>
<evidence type="ECO:0000313" key="2">
    <source>
        <dbReference type="Proteomes" id="UP000181884"/>
    </source>
</evidence>
<organism evidence="1 2">
    <name type="scientific">Enterococcus canis</name>
    <dbReference type="NCBI Taxonomy" id="214095"/>
    <lineage>
        <taxon>Bacteria</taxon>
        <taxon>Bacillati</taxon>
        <taxon>Bacillota</taxon>
        <taxon>Bacilli</taxon>
        <taxon>Lactobacillales</taxon>
        <taxon>Enterococcaceae</taxon>
        <taxon>Enterococcus</taxon>
    </lineage>
</organism>
<sequence length="89" mass="10304">MNTYLKIDGPKETLLYAQITCENGQLHITNTDPLRKSYQEVIPLTAIQRLTKDTFWGGQRITFQYEGNFYTFYECGLGVVDYLVESLNL</sequence>
<dbReference type="Proteomes" id="UP000181884">
    <property type="component" value="Unassembled WGS sequence"/>
</dbReference>
<dbReference type="EMBL" id="JXKH01000001">
    <property type="protein sequence ID" value="OJG20267.1"/>
    <property type="molecule type" value="Genomic_DNA"/>
</dbReference>
<comment type="caution">
    <text evidence="1">The sequence shown here is derived from an EMBL/GenBank/DDBJ whole genome shotgun (WGS) entry which is preliminary data.</text>
</comment>
<keyword evidence="2" id="KW-1185">Reference proteome</keyword>
<gene>
    <name evidence="1" type="ORF">RU97_GL000500</name>
</gene>